<dbReference type="GO" id="GO:0022857">
    <property type="term" value="F:transmembrane transporter activity"/>
    <property type="evidence" value="ECO:0007669"/>
    <property type="project" value="TreeGrafter"/>
</dbReference>
<accession>A0A1D2LXK7</accession>
<dbReference type="PROSITE" id="PS00211">
    <property type="entry name" value="ABC_TRANSPORTER_1"/>
    <property type="match status" value="1"/>
</dbReference>
<keyword evidence="3" id="KW-0547">Nucleotide-binding</keyword>
<reference evidence="6 7" key="1">
    <citation type="submission" date="2017-09" db="EMBL/GenBank/DDBJ databases">
        <title>Complete Genome Sequences of Two Strains of the Meat Spoilage Bacterium Brochothrix thermosphacta Isolated from Ground Chicken.</title>
        <authorList>
            <person name="Paoli G.C."/>
            <person name="Wijey C."/>
            <person name="Chen C.-Y."/>
            <person name="Nguyen L."/>
            <person name="Yan X."/>
            <person name="Irwin P.L."/>
        </authorList>
    </citation>
    <scope>NUCLEOTIDE SEQUENCE [LARGE SCALE GENOMIC DNA]</scope>
    <source>
        <strain evidence="6 7">BI</strain>
    </source>
</reference>
<dbReference type="PANTHER" id="PTHR24220">
    <property type="entry name" value="IMPORT ATP-BINDING PROTEIN"/>
    <property type="match status" value="1"/>
</dbReference>
<evidence type="ECO:0000256" key="4">
    <source>
        <dbReference type="ARBA" id="ARBA00022840"/>
    </source>
</evidence>
<dbReference type="GO" id="GO:0005524">
    <property type="term" value="F:ATP binding"/>
    <property type="evidence" value="ECO:0007669"/>
    <property type="project" value="UniProtKB-KW"/>
</dbReference>
<gene>
    <name evidence="6" type="ORF">CNY62_08075</name>
</gene>
<evidence type="ECO:0000256" key="3">
    <source>
        <dbReference type="ARBA" id="ARBA00022741"/>
    </source>
</evidence>
<comment type="similarity">
    <text evidence="1">Belongs to the ABC transporter superfamily.</text>
</comment>
<feature type="domain" description="ABC transporter" evidence="5">
    <location>
        <begin position="2"/>
        <end position="238"/>
    </location>
</feature>
<evidence type="ECO:0000259" key="5">
    <source>
        <dbReference type="PROSITE" id="PS50893"/>
    </source>
</evidence>
<dbReference type="InterPro" id="IPR003439">
    <property type="entry name" value="ABC_transporter-like_ATP-bd"/>
</dbReference>
<dbReference type="Proteomes" id="UP000243591">
    <property type="component" value="Chromosome"/>
</dbReference>
<dbReference type="SUPFAM" id="SSF52540">
    <property type="entry name" value="P-loop containing nucleoside triphosphate hydrolases"/>
    <property type="match status" value="1"/>
</dbReference>
<dbReference type="InterPro" id="IPR015854">
    <property type="entry name" value="ABC_transpr_LolD-like"/>
</dbReference>
<dbReference type="GO" id="GO:0005886">
    <property type="term" value="C:plasma membrane"/>
    <property type="evidence" value="ECO:0007669"/>
    <property type="project" value="UniProtKB-ARBA"/>
</dbReference>
<keyword evidence="4 6" id="KW-0067">ATP-binding</keyword>
<evidence type="ECO:0000256" key="2">
    <source>
        <dbReference type="ARBA" id="ARBA00022448"/>
    </source>
</evidence>
<dbReference type="Gene3D" id="3.40.50.300">
    <property type="entry name" value="P-loop containing nucleotide triphosphate hydrolases"/>
    <property type="match status" value="1"/>
</dbReference>
<dbReference type="InterPro" id="IPR027417">
    <property type="entry name" value="P-loop_NTPase"/>
</dbReference>
<dbReference type="GO" id="GO:0016887">
    <property type="term" value="F:ATP hydrolysis activity"/>
    <property type="evidence" value="ECO:0007669"/>
    <property type="project" value="InterPro"/>
</dbReference>
<dbReference type="AlphaFoldDB" id="A0A1D2LXK7"/>
<dbReference type="RefSeq" id="WP_069125767.1">
    <property type="nucleotide sequence ID" value="NZ_CP023483.1"/>
</dbReference>
<dbReference type="PROSITE" id="PS50893">
    <property type="entry name" value="ABC_TRANSPORTER_2"/>
    <property type="match status" value="1"/>
</dbReference>
<dbReference type="KEGG" id="bths:CNY62_08075"/>
<organism evidence="6 7">
    <name type="scientific">Brochothrix thermosphacta</name>
    <name type="common">Microbacterium thermosphactum</name>
    <dbReference type="NCBI Taxonomy" id="2756"/>
    <lineage>
        <taxon>Bacteria</taxon>
        <taxon>Bacillati</taxon>
        <taxon>Bacillota</taxon>
        <taxon>Bacilli</taxon>
        <taxon>Bacillales</taxon>
        <taxon>Listeriaceae</taxon>
        <taxon>Brochothrix</taxon>
    </lineage>
</organism>
<evidence type="ECO:0000313" key="7">
    <source>
        <dbReference type="Proteomes" id="UP000243591"/>
    </source>
</evidence>
<proteinExistence type="inferred from homology"/>
<dbReference type="SMART" id="SM00382">
    <property type="entry name" value="AAA"/>
    <property type="match status" value="1"/>
</dbReference>
<dbReference type="FunFam" id="3.40.50.300:FF:000056">
    <property type="entry name" value="Cell division ATP-binding protein FtsE"/>
    <property type="match status" value="1"/>
</dbReference>
<evidence type="ECO:0000256" key="1">
    <source>
        <dbReference type="ARBA" id="ARBA00005417"/>
    </source>
</evidence>
<dbReference type="OrthoDB" id="9784332at2"/>
<keyword evidence="2" id="KW-0813">Transport</keyword>
<evidence type="ECO:0000313" key="6">
    <source>
        <dbReference type="EMBL" id="ATF26336.1"/>
    </source>
</evidence>
<sequence>MIELTDVTKVFLQGGKEVKALQNINLTIAPQEVFGIVGQSGSGKSTLLRLVNHLEQPSSGKVIVSGIDATQLSQQAQRQFRQKTGMIFQQFNLLSNKTVRQNIALPLKLQGKQAMIKVDQMLSFVNLTDKADYYPSQLSGGEKQRVAIARALVIEPTVLLCDEPTSALDEQHTVEILKVLQRVQATFATTIIIVSHEFSVIKSLCQRAAVLDGGKLVALTDVTAEKVQPTYDSYVNRALELLKR</sequence>
<name>A0A1D2LXK7_BROTH</name>
<dbReference type="InterPro" id="IPR017871">
    <property type="entry name" value="ABC_transporter-like_CS"/>
</dbReference>
<protein>
    <submittedName>
        <fullName evidence="6">Metal ABC transporter ATP-binding protein</fullName>
    </submittedName>
</protein>
<dbReference type="InterPro" id="IPR003593">
    <property type="entry name" value="AAA+_ATPase"/>
</dbReference>
<dbReference type="Pfam" id="PF00005">
    <property type="entry name" value="ABC_tran"/>
    <property type="match status" value="1"/>
</dbReference>
<dbReference type="EMBL" id="CP023483">
    <property type="protein sequence ID" value="ATF26336.1"/>
    <property type="molecule type" value="Genomic_DNA"/>
</dbReference>
<keyword evidence="7" id="KW-1185">Reference proteome</keyword>
<dbReference type="STRING" id="2756.BFR44_09225"/>